<dbReference type="PANTHER" id="PTHR12138">
    <property type="entry name" value="PRIMATE-EXPANDED PROTEIN FAMILY"/>
    <property type="match status" value="1"/>
</dbReference>
<organism evidence="1 2">
    <name type="scientific">Macaca mulatta</name>
    <name type="common">Rhesus macaque</name>
    <dbReference type="NCBI Taxonomy" id="9544"/>
    <lineage>
        <taxon>Eukaryota</taxon>
        <taxon>Metazoa</taxon>
        <taxon>Chordata</taxon>
        <taxon>Craniata</taxon>
        <taxon>Vertebrata</taxon>
        <taxon>Euteleostomi</taxon>
        <taxon>Mammalia</taxon>
        <taxon>Eutheria</taxon>
        <taxon>Euarchontoglires</taxon>
        <taxon>Primates</taxon>
        <taxon>Haplorrhini</taxon>
        <taxon>Catarrhini</taxon>
        <taxon>Cercopithecidae</taxon>
        <taxon>Cercopithecinae</taxon>
        <taxon>Macaca</taxon>
    </lineage>
</organism>
<dbReference type="AlphaFoldDB" id="A0A5F7ZNW7"/>
<reference evidence="1" key="4">
    <citation type="submission" date="2025-09" db="UniProtKB">
        <authorList>
            <consortium name="Ensembl"/>
        </authorList>
    </citation>
    <scope>IDENTIFICATION</scope>
    <source>
        <strain evidence="1">17573</strain>
    </source>
</reference>
<name>A0A5F7ZNW7_MACMU</name>
<reference evidence="2" key="1">
    <citation type="journal article" date="2007" name="Science">
        <title>Evolutionary and biomedical insights from the rhesus macaque genome.</title>
        <authorList>
            <person name="Gibbs R.A."/>
            <person name="Rogers J."/>
            <person name="Katze M.G."/>
            <person name="Bumgarner R."/>
            <person name="Weinstock G.M."/>
            <person name="Mardis E.R."/>
            <person name="Remington K.A."/>
            <person name="Strausberg R.L."/>
            <person name="Venter J.C."/>
            <person name="Wilson R.K."/>
            <person name="Batzer M.A."/>
            <person name="Bustamante C.D."/>
            <person name="Eichler E.E."/>
            <person name="Hahn M.W."/>
            <person name="Hardison R.C."/>
            <person name="Makova K.D."/>
            <person name="Miller W."/>
            <person name="Milosavljevic A."/>
            <person name="Palermo R.E."/>
            <person name="Siepel A."/>
            <person name="Sikela J.M."/>
            <person name="Attaway T."/>
            <person name="Bell S."/>
            <person name="Bernard K.E."/>
            <person name="Buhay C.J."/>
            <person name="Chandrabose M.N."/>
            <person name="Dao M."/>
            <person name="Davis C."/>
            <person name="Delehaunty K.D."/>
            <person name="Ding Y."/>
            <person name="Dinh H.H."/>
            <person name="Dugan-Rocha S."/>
            <person name="Fulton L.A."/>
            <person name="Gabisi R.A."/>
            <person name="Garner T.T."/>
            <person name="Godfrey J."/>
            <person name="Hawes A.C."/>
            <person name="Hernandez J."/>
            <person name="Hines S."/>
            <person name="Holder M."/>
            <person name="Hume J."/>
            <person name="Jhangiani S.N."/>
            <person name="Joshi V."/>
            <person name="Khan Z.M."/>
            <person name="Kirkness E.F."/>
            <person name="Cree A."/>
            <person name="Fowler R.G."/>
            <person name="Lee S."/>
            <person name="Lewis L.R."/>
            <person name="Li Z."/>
            <person name="Liu Y.-S."/>
            <person name="Moore S.M."/>
            <person name="Muzny D."/>
            <person name="Nazareth L.V."/>
            <person name="Ngo D.N."/>
            <person name="Okwuonu G.O."/>
            <person name="Pai G."/>
            <person name="Parker D."/>
            <person name="Paul H.A."/>
            <person name="Pfannkoch C."/>
            <person name="Pohl C.S."/>
            <person name="Rogers Y.-H.C."/>
            <person name="Ruiz S.J."/>
            <person name="Sabo A."/>
            <person name="Santibanez J."/>
            <person name="Schneider B.W."/>
            <person name="Smith S.M."/>
            <person name="Sodergren E."/>
            <person name="Svatek A.F."/>
            <person name="Utterback T.R."/>
            <person name="Vattathil S."/>
            <person name="Warren W."/>
            <person name="White C.S."/>
            <person name="Chinwalla A.T."/>
            <person name="Feng Y."/>
            <person name="Halpern A.L."/>
            <person name="Hillier L.W."/>
            <person name="Huang X."/>
            <person name="Minx P."/>
            <person name="Nelson J.O."/>
            <person name="Pepin K.H."/>
            <person name="Qin X."/>
            <person name="Sutton G.G."/>
            <person name="Venter E."/>
            <person name="Walenz B.P."/>
            <person name="Wallis J.W."/>
            <person name="Worley K.C."/>
            <person name="Yang S.-P."/>
            <person name="Jones S.M."/>
            <person name="Marra M.A."/>
            <person name="Rocchi M."/>
            <person name="Schein J.E."/>
            <person name="Baertsch R."/>
            <person name="Clarke L."/>
            <person name="Csuros M."/>
            <person name="Glasscock J."/>
            <person name="Harris R.A."/>
            <person name="Havlak P."/>
            <person name="Jackson A.R."/>
            <person name="Jiang H."/>
            <person name="Liu Y."/>
            <person name="Messina D.N."/>
            <person name="Shen Y."/>
            <person name="Song H.X.-Z."/>
            <person name="Wylie T."/>
            <person name="Zhang L."/>
            <person name="Birney E."/>
            <person name="Han K."/>
            <person name="Konkel M.K."/>
            <person name="Lee J."/>
            <person name="Smit A.F.A."/>
            <person name="Ullmer B."/>
            <person name="Wang H."/>
            <person name="Xing J."/>
            <person name="Burhans R."/>
            <person name="Cheng Z."/>
            <person name="Karro J.E."/>
            <person name="Ma J."/>
            <person name="Raney B."/>
            <person name="She X."/>
            <person name="Cox M.J."/>
            <person name="Demuth J.P."/>
            <person name="Dumas L.J."/>
            <person name="Han S.-G."/>
            <person name="Hopkins J."/>
            <person name="Karimpour-Fard A."/>
            <person name="Kim Y.H."/>
            <person name="Pollack J.R."/>
            <person name="Vinar T."/>
            <person name="Addo-Quaye C."/>
            <person name="Degenhardt J."/>
            <person name="Denby A."/>
            <person name="Hubisz M.J."/>
            <person name="Indap A."/>
            <person name="Kosiol C."/>
            <person name="Lahn B.T."/>
            <person name="Lawson H.A."/>
            <person name="Marklein A."/>
            <person name="Nielsen R."/>
            <person name="Vallender E.J."/>
            <person name="Clark A.G."/>
            <person name="Ferguson B."/>
            <person name="Hernandez R.D."/>
            <person name="Hirani K."/>
            <person name="Kehrer-Sawatzki H."/>
            <person name="Kolb J."/>
            <person name="Patil S."/>
            <person name="Pu L.-L."/>
            <person name="Ren Y."/>
            <person name="Smith D.G."/>
            <person name="Wheeler D.A."/>
            <person name="Schenck I."/>
            <person name="Ball E.V."/>
            <person name="Chen R."/>
            <person name="Cooper D.N."/>
            <person name="Giardine B."/>
            <person name="Hsu F."/>
            <person name="Kent W.J."/>
            <person name="Lesk A."/>
            <person name="Nelson D.L."/>
            <person name="O'brien W.E."/>
            <person name="Pruefer K."/>
            <person name="Stenson P.D."/>
            <person name="Wallace J.C."/>
            <person name="Ke H."/>
            <person name="Liu X.-M."/>
            <person name="Wang P."/>
            <person name="Xiang A.P."/>
            <person name="Yang F."/>
            <person name="Barber G.P."/>
            <person name="Haussler D."/>
            <person name="Karolchik D."/>
            <person name="Kern A.D."/>
            <person name="Kuhn R.M."/>
            <person name="Smith K.E."/>
            <person name="Zwieg A.S."/>
        </authorList>
    </citation>
    <scope>NUCLEOTIDE SEQUENCE [LARGE SCALE GENOMIC DNA]</scope>
    <source>
        <strain evidence="2">17573</strain>
    </source>
</reference>
<dbReference type="InParanoid" id="A0A5F7ZNW7"/>
<reference evidence="1" key="2">
    <citation type="submission" date="2019-01" db="EMBL/GenBank/DDBJ databases">
        <authorList>
            <person name="Graves T."/>
            <person name="Eichler E.E."/>
            <person name="Wilson R.K."/>
        </authorList>
    </citation>
    <scope>NUCLEOTIDE SEQUENCE [LARGE SCALE GENOMIC DNA]</scope>
    <source>
        <strain evidence="1">17573</strain>
    </source>
</reference>
<dbReference type="Proteomes" id="UP000006718">
    <property type="component" value="Chromosome 6"/>
</dbReference>
<dbReference type="PANTHER" id="PTHR12138:SF156">
    <property type="entry name" value="LMO7 DOWNSTREAM NEIGHBOR PROTEIN"/>
    <property type="match status" value="1"/>
</dbReference>
<dbReference type="Ensembl" id="ENSMMUT00000104469.1">
    <property type="protein sequence ID" value="ENSMMUP00000066307.1"/>
    <property type="gene ID" value="ENSMMUG00000055739.1"/>
</dbReference>
<dbReference type="GeneTree" id="ENSGT01120000271815"/>
<protein>
    <submittedName>
        <fullName evidence="1">Uncharacterized protein</fullName>
    </submittedName>
</protein>
<proteinExistence type="predicted"/>
<evidence type="ECO:0000313" key="2">
    <source>
        <dbReference type="Proteomes" id="UP000006718"/>
    </source>
</evidence>
<keyword evidence="2" id="KW-1185">Reference proteome</keyword>
<dbReference type="VEuPathDB" id="HostDB:ENSMMUG00000055739"/>
<accession>A0A5F7ZNW7</accession>
<evidence type="ECO:0000313" key="1">
    <source>
        <dbReference type="Ensembl" id="ENSMMUP00000066307.1"/>
    </source>
</evidence>
<sequence>MSTSHTLSHLMHSTTSRGSVWCFPPFLSFFFLRQNFALLPRLECSGMIIVYCSLTFLGSSDPPASASQVAGTTGACHHTWLIFKFLVEAGSHCVAQAAFYLS</sequence>
<reference evidence="1" key="3">
    <citation type="submission" date="2025-08" db="UniProtKB">
        <authorList>
            <consortium name="Ensembl"/>
        </authorList>
    </citation>
    <scope>IDENTIFICATION</scope>
    <source>
        <strain evidence="1">17573</strain>
    </source>
</reference>
<dbReference type="PRINTS" id="PR02045">
    <property type="entry name" value="F138DOMAIN"/>
</dbReference>